<reference evidence="2 3" key="1">
    <citation type="submission" date="2014-05" db="EMBL/GenBank/DDBJ databases">
        <title>Whole genome shotgun sequence of Rhizobium rhizogenes NBRC 13257.</title>
        <authorList>
            <person name="Katano-Makiyama Y."/>
            <person name="Hosoyama A."/>
            <person name="Hashimoto M."/>
            <person name="Hosoyama Y."/>
            <person name="Noguchi M."/>
            <person name="Tsuchikane K."/>
            <person name="Kimura A."/>
            <person name="Ohji S."/>
            <person name="Ichikawa N."/>
            <person name="Yamazoe A."/>
            <person name="Fujita N."/>
        </authorList>
    </citation>
    <scope>NUCLEOTIDE SEQUENCE [LARGE SCALE GENOMIC DNA]</scope>
    <source>
        <strain evidence="2 3">NBRC 13257</strain>
    </source>
</reference>
<proteinExistence type="predicted"/>
<dbReference type="Pfam" id="PF01755">
    <property type="entry name" value="Glyco_transf_25"/>
    <property type="match status" value="1"/>
</dbReference>
<comment type="caution">
    <text evidence="2">The sequence shown here is derived from an EMBL/GenBank/DDBJ whole genome shotgun (WGS) entry which is preliminary data.</text>
</comment>
<dbReference type="CDD" id="cd06532">
    <property type="entry name" value="Glyco_transf_25"/>
    <property type="match status" value="1"/>
</dbReference>
<accession>A0AA87Q1W3</accession>
<dbReference type="Proteomes" id="UP000026941">
    <property type="component" value="Unassembled WGS sequence"/>
</dbReference>
<evidence type="ECO:0000259" key="1">
    <source>
        <dbReference type="Pfam" id="PF01755"/>
    </source>
</evidence>
<feature type="domain" description="Glycosyl transferase family 25" evidence="1">
    <location>
        <begin position="7"/>
        <end position="132"/>
    </location>
</feature>
<dbReference type="EMBL" id="BAYX01000007">
    <property type="protein sequence ID" value="GAJ94005.1"/>
    <property type="molecule type" value="Genomic_DNA"/>
</dbReference>
<organism evidence="2 3">
    <name type="scientific">Rhizobium rhizogenes NBRC 13257</name>
    <dbReference type="NCBI Taxonomy" id="1220581"/>
    <lineage>
        <taxon>Bacteria</taxon>
        <taxon>Pseudomonadati</taxon>
        <taxon>Pseudomonadota</taxon>
        <taxon>Alphaproteobacteria</taxon>
        <taxon>Hyphomicrobiales</taxon>
        <taxon>Rhizobiaceae</taxon>
        <taxon>Rhizobium/Agrobacterium group</taxon>
        <taxon>Rhizobium</taxon>
    </lineage>
</organism>
<dbReference type="RefSeq" id="WP_012652243.1">
    <property type="nucleotide sequence ID" value="NZ_BAYX01000007.1"/>
</dbReference>
<evidence type="ECO:0000313" key="3">
    <source>
        <dbReference type="Proteomes" id="UP000026941"/>
    </source>
</evidence>
<dbReference type="AlphaFoldDB" id="A0AA87Q1W3"/>
<dbReference type="InterPro" id="IPR002654">
    <property type="entry name" value="Glyco_trans_25"/>
</dbReference>
<name>A0AA87Q1W3_RHIRH</name>
<dbReference type="GeneID" id="86849423"/>
<evidence type="ECO:0000313" key="2">
    <source>
        <dbReference type="EMBL" id="GAJ94005.1"/>
    </source>
</evidence>
<sequence>MPAQPLPVYLINIDRATDRLAEVQRQSDEFGIRIERVNGVDGALLPQEQWVDVDHERFQRRHGRVILPGEYGCYRSHLLALRQFLAGDSQSAIIIEDDIALDGNFLARAVAAQEAVPNAEVIKLVNHRWGGFYATARSPKGDVIGRCLFGPQGSTACYLVTRRGAEKIVKSLAVMSLPWDVAIERGWDMRTSIFTTRANIAGFSPLQRTTMIGWRRDYHAAKSTALRRIPAHLFRTFDFFRRIGYVLTTP</sequence>
<gene>
    <name evidence="2" type="ORF">RRH01S_07_02060</name>
</gene>
<protein>
    <recommendedName>
        <fullName evidence="1">Glycosyl transferase family 25 domain-containing protein</fullName>
    </recommendedName>
</protein>